<dbReference type="RefSeq" id="WP_136336367.1">
    <property type="nucleotide sequence ID" value="NZ_QXMP01000017.1"/>
</dbReference>
<name>A0A4S3LYC8_9FLAO</name>
<gene>
    <name evidence="2" type="ORF">E7Z59_10795</name>
</gene>
<reference evidence="2 3" key="1">
    <citation type="submission" date="2019-04" db="EMBL/GenBank/DDBJ databases">
        <title>Draft genome sequence of Robertkochia marina CC-AMO-30D.</title>
        <authorList>
            <person name="Hameed A."/>
            <person name="Lin S.-Y."/>
            <person name="Shahina M."/>
            <person name="Lai W.-A."/>
            <person name="Young C.-C."/>
        </authorList>
    </citation>
    <scope>NUCLEOTIDE SEQUENCE [LARGE SCALE GENOMIC DNA]</scope>
    <source>
        <strain evidence="2 3">CC-AMO-30D</strain>
    </source>
</reference>
<dbReference type="EMBL" id="SSMC01000003">
    <property type="protein sequence ID" value="THD66295.1"/>
    <property type="molecule type" value="Genomic_DNA"/>
</dbReference>
<accession>A0A4S3LYC8</accession>
<keyword evidence="1" id="KW-1133">Transmembrane helix</keyword>
<dbReference type="Pfam" id="PF04338">
    <property type="entry name" value="DUF481"/>
    <property type="match status" value="1"/>
</dbReference>
<feature type="transmembrane region" description="Helical" evidence="1">
    <location>
        <begin position="21"/>
        <end position="37"/>
    </location>
</feature>
<keyword evidence="1" id="KW-0812">Transmembrane</keyword>
<protein>
    <submittedName>
        <fullName evidence="2">DUF481 domain-containing protein</fullName>
    </submittedName>
</protein>
<evidence type="ECO:0000313" key="3">
    <source>
        <dbReference type="Proteomes" id="UP000305939"/>
    </source>
</evidence>
<organism evidence="2 3">
    <name type="scientific">Robertkochia marina</name>
    <dbReference type="NCBI Taxonomy" id="1227945"/>
    <lineage>
        <taxon>Bacteria</taxon>
        <taxon>Pseudomonadati</taxon>
        <taxon>Bacteroidota</taxon>
        <taxon>Flavobacteriia</taxon>
        <taxon>Flavobacteriales</taxon>
        <taxon>Flavobacteriaceae</taxon>
        <taxon>Robertkochia</taxon>
    </lineage>
</organism>
<dbReference type="InterPro" id="IPR007433">
    <property type="entry name" value="DUF481"/>
</dbReference>
<dbReference type="Proteomes" id="UP000305939">
    <property type="component" value="Unassembled WGS sequence"/>
</dbReference>
<dbReference type="AlphaFoldDB" id="A0A4S3LYC8"/>
<dbReference type="OrthoDB" id="1117610at2"/>
<proteinExistence type="predicted"/>
<comment type="caution">
    <text evidence="2">The sequence shown here is derived from an EMBL/GenBank/DDBJ whole genome shotgun (WGS) entry which is preliminary data.</text>
</comment>
<evidence type="ECO:0000313" key="2">
    <source>
        <dbReference type="EMBL" id="THD66295.1"/>
    </source>
</evidence>
<keyword evidence="3" id="KW-1185">Reference proteome</keyword>
<sequence>MHRQNNRSHHKTYIPHRGLSGFLWVLTFLICFIQGYSQTQNDTIFLKNQDRIIGEIKSLVNGVLKVETDYGKKDFEITWLDVAVIRSTQYYLLTLEDGGRYNGTMRTRERDSSVVTLYTFEGTHTIDLEKIVYLHPIESQVISRFDASISVGFNFTKSNNLQQFSIKGRLAYSARIWAASASINTISNTQEGVESTARTDADIGAMYFLKKDWFVGLNADFLANEEQQLDLRTALKGYIGKYLIHSNRIYLACVGGIGWNNENFSDAENTNRNSLEAVLGSQFNAFDLGDFKVYASLFAYPSLTESNRIRADFKTDLKYDLPKDFFITLGYTLNFDSQPVETAAREDYIFQATFGWELD</sequence>
<keyword evidence="1" id="KW-0472">Membrane</keyword>
<evidence type="ECO:0000256" key="1">
    <source>
        <dbReference type="SAM" id="Phobius"/>
    </source>
</evidence>